<comment type="caution">
    <text evidence="1">The sequence shown here is derived from an EMBL/GenBank/DDBJ whole genome shotgun (WGS) entry which is preliminary data.</text>
</comment>
<dbReference type="EMBL" id="LWCA01001746">
    <property type="protein sequence ID" value="OAF64572.1"/>
    <property type="molecule type" value="Genomic_DNA"/>
</dbReference>
<keyword evidence="2" id="KW-1185">Reference proteome</keyword>
<accession>A0A177ASR0</accession>
<dbReference type="Proteomes" id="UP000078046">
    <property type="component" value="Unassembled WGS sequence"/>
</dbReference>
<organism evidence="1 2">
    <name type="scientific">Intoshia linei</name>
    <dbReference type="NCBI Taxonomy" id="1819745"/>
    <lineage>
        <taxon>Eukaryota</taxon>
        <taxon>Metazoa</taxon>
        <taxon>Spiralia</taxon>
        <taxon>Lophotrochozoa</taxon>
        <taxon>Mesozoa</taxon>
        <taxon>Orthonectida</taxon>
        <taxon>Rhopaluridae</taxon>
        <taxon>Intoshia</taxon>
    </lineage>
</organism>
<proteinExistence type="predicted"/>
<gene>
    <name evidence="1" type="ORF">A3Q56_07719</name>
</gene>
<evidence type="ECO:0000313" key="1">
    <source>
        <dbReference type="EMBL" id="OAF64572.1"/>
    </source>
</evidence>
<protein>
    <submittedName>
        <fullName evidence="1">Uncharacterized protein</fullName>
    </submittedName>
</protein>
<reference evidence="1 2" key="1">
    <citation type="submission" date="2016-04" db="EMBL/GenBank/DDBJ databases">
        <title>The genome of Intoshia linei affirms orthonectids as highly simplified spiralians.</title>
        <authorList>
            <person name="Mikhailov K.V."/>
            <person name="Slusarev G.S."/>
            <person name="Nikitin M.A."/>
            <person name="Logacheva M.D."/>
            <person name="Penin A."/>
            <person name="Aleoshin V."/>
            <person name="Panchin Y.V."/>
        </authorList>
    </citation>
    <scope>NUCLEOTIDE SEQUENCE [LARGE SCALE GENOMIC DNA]</scope>
    <source>
        <strain evidence="1">Intl2013</strain>
        <tissue evidence="1">Whole animal</tissue>
    </source>
</reference>
<sequence length="259" mass="30467">MTNISSIISNAKIYIDQDLQNRTKIEKLKKDFKKNVKTYEINKTQLGTMTEKMTIVDLKLLKSDQELIYKQKILDSCKSIVENKKTLSAFDLSYKIVDYINVVHANVDKMNQIFDECEKNYYECCDNYGNFISEPMVNVKNKLTETLKINQDKLNQLIAKRDELQKFTDEQSFKISPKIQQIVFKMFYDELILRKEIAVKITEKAQEAKTKFNESECLLEISLQNTVFFRYLISYKLLYTPPDKTLEHPIKMLLKPFSG</sequence>
<dbReference type="AlphaFoldDB" id="A0A177ASR0"/>
<feature type="non-terminal residue" evidence="1">
    <location>
        <position position="259"/>
    </location>
</feature>
<evidence type="ECO:0000313" key="2">
    <source>
        <dbReference type="Proteomes" id="UP000078046"/>
    </source>
</evidence>
<name>A0A177ASR0_9BILA</name>